<gene>
    <name evidence="1" type="ORF">VNI00_013084</name>
</gene>
<evidence type="ECO:0000313" key="2">
    <source>
        <dbReference type="Proteomes" id="UP001383192"/>
    </source>
</evidence>
<accession>A0AAW0C0I8</accession>
<proteinExistence type="predicted"/>
<dbReference type="AlphaFoldDB" id="A0AAW0C0I8"/>
<keyword evidence="2" id="KW-1185">Reference proteome</keyword>
<evidence type="ECO:0000313" key="1">
    <source>
        <dbReference type="EMBL" id="KAK7032515.1"/>
    </source>
</evidence>
<reference evidence="1 2" key="1">
    <citation type="submission" date="2024-01" db="EMBL/GenBank/DDBJ databases">
        <title>A draft genome for a cacao thread blight-causing isolate of Paramarasmius palmivorus.</title>
        <authorList>
            <person name="Baruah I.K."/>
            <person name="Bukari Y."/>
            <person name="Amoako-Attah I."/>
            <person name="Meinhardt L.W."/>
            <person name="Bailey B.A."/>
            <person name="Cohen S.P."/>
        </authorList>
    </citation>
    <scope>NUCLEOTIDE SEQUENCE [LARGE SCALE GENOMIC DNA]</scope>
    <source>
        <strain evidence="1 2">GH-12</strain>
    </source>
</reference>
<sequence length="221" mass="24782">MLKGSDPMADTASFGETLKRAEEIDFMKGMRAFVANLESHGELRKRYGTRRTFTGRLDMMFPEKAFGGGHRGNLDPDALPPWPKQREPRPELQSAGLVRVMIDGYSGAERLDSYVLRHFQMSAFAQQESMRGIYRKAGMAEAWDGITMTISKAVLDVVRDGTVNCYELKLWLARIVGGDKTPIVAHHSESGKGLLVMEQAKWLEPTAYQIKIFKSVIRASP</sequence>
<organism evidence="1 2">
    <name type="scientific">Paramarasmius palmivorus</name>
    <dbReference type="NCBI Taxonomy" id="297713"/>
    <lineage>
        <taxon>Eukaryota</taxon>
        <taxon>Fungi</taxon>
        <taxon>Dikarya</taxon>
        <taxon>Basidiomycota</taxon>
        <taxon>Agaricomycotina</taxon>
        <taxon>Agaricomycetes</taxon>
        <taxon>Agaricomycetidae</taxon>
        <taxon>Agaricales</taxon>
        <taxon>Marasmiineae</taxon>
        <taxon>Marasmiaceae</taxon>
        <taxon>Paramarasmius</taxon>
    </lineage>
</organism>
<protein>
    <submittedName>
        <fullName evidence="1">Uncharacterized protein</fullName>
    </submittedName>
</protein>
<comment type="caution">
    <text evidence="1">The sequence shown here is derived from an EMBL/GenBank/DDBJ whole genome shotgun (WGS) entry which is preliminary data.</text>
</comment>
<dbReference type="Proteomes" id="UP001383192">
    <property type="component" value="Unassembled WGS sequence"/>
</dbReference>
<name>A0AAW0C0I8_9AGAR</name>
<dbReference type="EMBL" id="JAYKXP010000064">
    <property type="protein sequence ID" value="KAK7032515.1"/>
    <property type="molecule type" value="Genomic_DNA"/>
</dbReference>